<feature type="region of interest" description="Disordered" evidence="1">
    <location>
        <begin position="338"/>
        <end position="367"/>
    </location>
</feature>
<organism evidence="2 3">
    <name type="scientific">Calocera viscosa (strain TUFC12733)</name>
    <dbReference type="NCBI Taxonomy" id="1330018"/>
    <lineage>
        <taxon>Eukaryota</taxon>
        <taxon>Fungi</taxon>
        <taxon>Dikarya</taxon>
        <taxon>Basidiomycota</taxon>
        <taxon>Agaricomycotina</taxon>
        <taxon>Dacrymycetes</taxon>
        <taxon>Dacrymycetales</taxon>
        <taxon>Dacrymycetaceae</taxon>
        <taxon>Calocera</taxon>
    </lineage>
</organism>
<feature type="compositionally biased region" description="Low complexity" evidence="1">
    <location>
        <begin position="42"/>
        <end position="56"/>
    </location>
</feature>
<evidence type="ECO:0000313" key="2">
    <source>
        <dbReference type="EMBL" id="KZO92180.1"/>
    </source>
</evidence>
<dbReference type="OrthoDB" id="10447176at2759"/>
<name>A0A167I0P4_CALVF</name>
<proteinExistence type="predicted"/>
<keyword evidence="3" id="KW-1185">Reference proteome</keyword>
<evidence type="ECO:0000256" key="1">
    <source>
        <dbReference type="SAM" id="MobiDB-lite"/>
    </source>
</evidence>
<feature type="compositionally biased region" description="Low complexity" evidence="1">
    <location>
        <begin position="89"/>
        <end position="105"/>
    </location>
</feature>
<feature type="region of interest" description="Disordered" evidence="1">
    <location>
        <begin position="231"/>
        <end position="324"/>
    </location>
</feature>
<feature type="region of interest" description="Disordered" evidence="1">
    <location>
        <begin position="89"/>
        <end position="200"/>
    </location>
</feature>
<dbReference type="Proteomes" id="UP000076738">
    <property type="component" value="Unassembled WGS sequence"/>
</dbReference>
<evidence type="ECO:0000313" key="3">
    <source>
        <dbReference type="Proteomes" id="UP000076738"/>
    </source>
</evidence>
<reference evidence="2 3" key="1">
    <citation type="journal article" date="2016" name="Mol. Biol. Evol.">
        <title>Comparative Genomics of Early-Diverging Mushroom-Forming Fungi Provides Insights into the Origins of Lignocellulose Decay Capabilities.</title>
        <authorList>
            <person name="Nagy L.G."/>
            <person name="Riley R."/>
            <person name="Tritt A."/>
            <person name="Adam C."/>
            <person name="Daum C."/>
            <person name="Floudas D."/>
            <person name="Sun H."/>
            <person name="Yadav J.S."/>
            <person name="Pangilinan J."/>
            <person name="Larsson K.H."/>
            <person name="Matsuura K."/>
            <person name="Barry K."/>
            <person name="Labutti K."/>
            <person name="Kuo R."/>
            <person name="Ohm R.A."/>
            <person name="Bhattacharya S.S."/>
            <person name="Shirouzu T."/>
            <person name="Yoshinaga Y."/>
            <person name="Martin F.M."/>
            <person name="Grigoriev I.V."/>
            <person name="Hibbett D.S."/>
        </authorList>
    </citation>
    <scope>NUCLEOTIDE SEQUENCE [LARGE SCALE GENOMIC DNA]</scope>
    <source>
        <strain evidence="2 3">TUFC12733</strain>
    </source>
</reference>
<accession>A0A167I0P4</accession>
<dbReference type="EMBL" id="KV417313">
    <property type="protein sequence ID" value="KZO92180.1"/>
    <property type="molecule type" value="Genomic_DNA"/>
</dbReference>
<feature type="compositionally biased region" description="Basic and acidic residues" evidence="1">
    <location>
        <begin position="344"/>
        <end position="360"/>
    </location>
</feature>
<dbReference type="PRINTS" id="PR01217">
    <property type="entry name" value="PRICHEXTENSN"/>
</dbReference>
<dbReference type="AlphaFoldDB" id="A0A167I0P4"/>
<sequence>MPTILIPIACHNFLPDNLHASFASSRSAHNRPGMANNDRTDALTPTPNRPTTLPAPVTLGPISKPQARPQLVAHHPSPSLVSLSSIFSSTSRSSSSSASSTGASIEPQTPHSPGSPLPSEFLGSTSTSPPRAVLKGPRPRPKVVTNTKGARPVSVMPTIPSDGPAPTRHTRSSSIPESFQPHAASASPKGPPQLPQLILTTSGDGFDSLFVPSPVTTTSVSSLSSGALSAFPLPPEADHFSPQKHTPQSPTSQPSTAVPQRQPPWAIPGPSTSATTRPPFPSVHPRTVFLREDGLVPPSPADDAPTPRLPYRSAEPVPQSPDMEVDWGKLDRIMGTWKASQKAKSREVGEILKKGDDERKRRTMMPP</sequence>
<feature type="compositionally biased region" description="Polar residues" evidence="1">
    <location>
        <begin position="243"/>
        <end position="259"/>
    </location>
</feature>
<protein>
    <submittedName>
        <fullName evidence="2">Uncharacterized protein</fullName>
    </submittedName>
</protein>
<feature type="region of interest" description="Disordered" evidence="1">
    <location>
        <begin position="25"/>
        <end position="63"/>
    </location>
</feature>
<gene>
    <name evidence="2" type="ORF">CALVIDRAFT_315231</name>
</gene>